<evidence type="ECO:0000313" key="14">
    <source>
        <dbReference type="Proteomes" id="UP000492821"/>
    </source>
</evidence>
<proteinExistence type="inferred from homology"/>
<dbReference type="Proteomes" id="UP000492821">
    <property type="component" value="Unassembled WGS sequence"/>
</dbReference>
<evidence type="ECO:0000259" key="13">
    <source>
        <dbReference type="PROSITE" id="PS51959"/>
    </source>
</evidence>
<dbReference type="PANTHER" id="PTHR12439:SF42">
    <property type="entry name" value="ENDORIBONUCLEASE-RELATED"/>
    <property type="match status" value="1"/>
</dbReference>
<keyword evidence="12" id="KW-0472">Membrane</keyword>
<dbReference type="InterPro" id="IPR037227">
    <property type="entry name" value="EndoU-like"/>
</dbReference>
<keyword evidence="5 11" id="KW-0479">Metal-binding</keyword>
<comment type="similarity">
    <text evidence="2 11">Belongs to the ENDOU family.</text>
</comment>
<accession>A0A7E4V240</accession>
<dbReference type="Pfam" id="PF09412">
    <property type="entry name" value="XendoU"/>
    <property type="match status" value="1"/>
</dbReference>
<evidence type="ECO:0000256" key="3">
    <source>
        <dbReference type="ARBA" id="ARBA00011245"/>
    </source>
</evidence>
<keyword evidence="12" id="KW-0812">Transmembrane</keyword>
<evidence type="ECO:0000256" key="11">
    <source>
        <dbReference type="RuleBase" id="RU367085"/>
    </source>
</evidence>
<dbReference type="WBParaSite" id="Pan_g15284.t1">
    <property type="protein sequence ID" value="Pan_g15284.t1"/>
    <property type="gene ID" value="Pan_g15284"/>
</dbReference>
<evidence type="ECO:0000256" key="8">
    <source>
        <dbReference type="ARBA" id="ARBA00022884"/>
    </source>
</evidence>
<keyword evidence="14" id="KW-1185">Reference proteome</keyword>
<evidence type="ECO:0000256" key="5">
    <source>
        <dbReference type="ARBA" id="ARBA00022723"/>
    </source>
</evidence>
<evidence type="ECO:0000256" key="12">
    <source>
        <dbReference type="SAM" id="Phobius"/>
    </source>
</evidence>
<dbReference type="GO" id="GO:0003723">
    <property type="term" value="F:RNA binding"/>
    <property type="evidence" value="ECO:0007669"/>
    <property type="project" value="UniProtKB-UniRule"/>
</dbReference>
<comment type="cofactor">
    <cofactor evidence="1 11">
        <name>Mn(2+)</name>
        <dbReference type="ChEBI" id="CHEBI:29035"/>
    </cofactor>
</comment>
<name>A0A7E4V240_PANRE</name>
<keyword evidence="12" id="KW-1133">Transmembrane helix</keyword>
<evidence type="ECO:0000256" key="2">
    <source>
        <dbReference type="ARBA" id="ARBA00010168"/>
    </source>
</evidence>
<reference evidence="15" key="2">
    <citation type="submission" date="2020-10" db="UniProtKB">
        <authorList>
            <consortium name="WormBaseParasite"/>
        </authorList>
    </citation>
    <scope>IDENTIFICATION</scope>
</reference>
<dbReference type="GO" id="GO:0046872">
    <property type="term" value="F:metal ion binding"/>
    <property type="evidence" value="ECO:0007669"/>
    <property type="project" value="UniProtKB-UniRule"/>
</dbReference>
<evidence type="ECO:0000256" key="1">
    <source>
        <dbReference type="ARBA" id="ARBA00001936"/>
    </source>
</evidence>
<protein>
    <submittedName>
        <fullName evidence="15">Endoribonuclease</fullName>
    </submittedName>
</protein>
<feature type="domain" description="EndoU" evidence="13">
    <location>
        <begin position="83"/>
        <end position="342"/>
    </location>
</feature>
<dbReference type="PROSITE" id="PS51959">
    <property type="entry name" value="ENDOU"/>
    <property type="match status" value="1"/>
</dbReference>
<dbReference type="GO" id="GO:0016787">
    <property type="term" value="F:hydrolase activity"/>
    <property type="evidence" value="ECO:0007669"/>
    <property type="project" value="UniProtKB-KW"/>
</dbReference>
<feature type="transmembrane region" description="Helical" evidence="12">
    <location>
        <begin position="35"/>
        <end position="54"/>
    </location>
</feature>
<dbReference type="GO" id="GO:0004521">
    <property type="term" value="F:RNA endonuclease activity"/>
    <property type="evidence" value="ECO:0007669"/>
    <property type="project" value="UniProtKB-UniRule"/>
</dbReference>
<dbReference type="PANTHER" id="PTHR12439">
    <property type="entry name" value="PLACENTAL PROTEIN 11-RELATED"/>
    <property type="match status" value="1"/>
</dbReference>
<evidence type="ECO:0000256" key="9">
    <source>
        <dbReference type="ARBA" id="ARBA00023211"/>
    </source>
</evidence>
<dbReference type="InterPro" id="IPR039787">
    <property type="entry name" value="ENDOU"/>
</dbReference>
<keyword evidence="10" id="KW-0456">Lyase</keyword>
<keyword evidence="8 11" id="KW-0694">RNA-binding</keyword>
<evidence type="ECO:0000256" key="6">
    <source>
        <dbReference type="ARBA" id="ARBA00022759"/>
    </source>
</evidence>
<reference evidence="14" key="1">
    <citation type="journal article" date="2013" name="Genetics">
        <title>The draft genome and transcriptome of Panagrellus redivivus are shaped by the harsh demands of a free-living lifestyle.</title>
        <authorList>
            <person name="Srinivasan J."/>
            <person name="Dillman A.R."/>
            <person name="Macchietto M.G."/>
            <person name="Heikkinen L."/>
            <person name="Lakso M."/>
            <person name="Fracchia K.M."/>
            <person name="Antoshechkin I."/>
            <person name="Mortazavi A."/>
            <person name="Wong G."/>
            <person name="Sternberg P.W."/>
        </authorList>
    </citation>
    <scope>NUCLEOTIDE SEQUENCE [LARGE SCALE GENOMIC DNA]</scope>
    <source>
        <strain evidence="14">MT8872</strain>
    </source>
</reference>
<evidence type="ECO:0000313" key="15">
    <source>
        <dbReference type="WBParaSite" id="Pan_g15284.t1"/>
    </source>
</evidence>
<evidence type="ECO:0000256" key="4">
    <source>
        <dbReference type="ARBA" id="ARBA00022722"/>
    </source>
</evidence>
<keyword evidence="6 11" id="KW-0255">Endonuclease</keyword>
<evidence type="ECO:0000256" key="10">
    <source>
        <dbReference type="ARBA" id="ARBA00023239"/>
    </source>
</evidence>
<organism evidence="14 15">
    <name type="scientific">Panagrellus redivivus</name>
    <name type="common">Microworm</name>
    <dbReference type="NCBI Taxonomy" id="6233"/>
    <lineage>
        <taxon>Eukaryota</taxon>
        <taxon>Metazoa</taxon>
        <taxon>Ecdysozoa</taxon>
        <taxon>Nematoda</taxon>
        <taxon>Chromadorea</taxon>
        <taxon>Rhabditida</taxon>
        <taxon>Tylenchina</taxon>
        <taxon>Panagrolaimomorpha</taxon>
        <taxon>Panagrolaimoidea</taxon>
        <taxon>Panagrolaimidae</taxon>
        <taxon>Panagrellus</taxon>
    </lineage>
</organism>
<keyword evidence="9 11" id="KW-0464">Manganese</keyword>
<dbReference type="AlphaFoldDB" id="A0A7E4V240"/>
<keyword evidence="7 11" id="KW-0378">Hydrolase</keyword>
<comment type="subunit">
    <text evidence="3 11">Monomer.</text>
</comment>
<dbReference type="CDD" id="cd21159">
    <property type="entry name" value="XendoU"/>
    <property type="match status" value="1"/>
</dbReference>
<dbReference type="InterPro" id="IPR018998">
    <property type="entry name" value="EndoU_C"/>
</dbReference>
<dbReference type="SUPFAM" id="SSF142877">
    <property type="entry name" value="EndoU-like"/>
    <property type="match status" value="1"/>
</dbReference>
<dbReference type="GO" id="GO:0016829">
    <property type="term" value="F:lyase activity"/>
    <property type="evidence" value="ECO:0007669"/>
    <property type="project" value="UniProtKB-KW"/>
</dbReference>
<keyword evidence="4 11" id="KW-0540">Nuclease</keyword>
<evidence type="ECO:0000256" key="7">
    <source>
        <dbReference type="ARBA" id="ARBA00022801"/>
    </source>
</evidence>
<sequence>MAAEYQKLSEEDNGESRVFTQQHARDERLDARMRAVYFGLIAFALFITLSYGFIIHFDNKDKYDVVGGIKHIKSLNASSFKGSDAQLQKLVTNMYNADSDKAQAGDITLNWGNKIHGEGDTSDQPLFTHVNEALFQKPIYAKLIEIYNDNLFHPSVCTAEPKNEGARKAQLQAYLQLLTATPVYKLAHDYLDSLGKAPTDDELFALWFGTYSRCHSTQGSSGWEHVYSGEWKGEEIDGQHNWVRYYLLEKAGQINYHGYFSHENDLIGSFQYKWNDYLKREGGFFISTSPAFDLAIFTTCVLAHSGHSGCTFQLDGNYVAITSFHQKCNAGTCLSTSYPSDH</sequence>